<feature type="repeat" description="Pumilio" evidence="7">
    <location>
        <begin position="504"/>
        <end position="539"/>
    </location>
</feature>
<dbReference type="InterPro" id="IPR001313">
    <property type="entry name" value="Pumilio_RNA-bd_rpt"/>
</dbReference>
<dbReference type="InterPro" id="IPR016024">
    <property type="entry name" value="ARM-type_fold"/>
</dbReference>
<dbReference type="SUPFAM" id="SSF48371">
    <property type="entry name" value="ARM repeat"/>
    <property type="match status" value="1"/>
</dbReference>
<dbReference type="InterPro" id="IPR011989">
    <property type="entry name" value="ARM-like"/>
</dbReference>
<feature type="repeat" description="Pumilio" evidence="7">
    <location>
        <begin position="612"/>
        <end position="647"/>
    </location>
</feature>
<feature type="compositionally biased region" description="Polar residues" evidence="8">
    <location>
        <begin position="316"/>
        <end position="333"/>
    </location>
</feature>
<feature type="compositionally biased region" description="Low complexity" evidence="8">
    <location>
        <begin position="28"/>
        <end position="39"/>
    </location>
</feature>
<dbReference type="PANTHER" id="PTHR12537:SF12">
    <property type="entry name" value="MATERNAL PROTEIN PUMILIO"/>
    <property type="match status" value="1"/>
</dbReference>
<dbReference type="Gene3D" id="1.25.10.10">
    <property type="entry name" value="Leucine-rich Repeat Variant"/>
    <property type="match status" value="1"/>
</dbReference>
<dbReference type="AlphaFoldDB" id="A0A9P8T317"/>
<dbReference type="Proteomes" id="UP000769528">
    <property type="component" value="Unassembled WGS sequence"/>
</dbReference>
<feature type="compositionally biased region" description="Basic and acidic residues" evidence="8">
    <location>
        <begin position="334"/>
        <end position="351"/>
    </location>
</feature>
<feature type="region of interest" description="Disordered" evidence="8">
    <location>
        <begin position="386"/>
        <end position="452"/>
    </location>
</feature>
<dbReference type="OrthoDB" id="668540at2759"/>
<comment type="caution">
    <text evidence="10">The sequence shown here is derived from an EMBL/GenBank/DDBJ whole genome shotgun (WGS) entry which is preliminary data.</text>
</comment>
<keyword evidence="11" id="KW-1185">Reference proteome</keyword>
<feature type="compositionally biased region" description="Polar residues" evidence="8">
    <location>
        <begin position="199"/>
        <end position="212"/>
    </location>
</feature>
<dbReference type="GO" id="GO:0005737">
    <property type="term" value="C:cytoplasm"/>
    <property type="evidence" value="ECO:0007669"/>
    <property type="project" value="UniProtKB-SubCell"/>
</dbReference>
<keyword evidence="3" id="KW-0677">Repeat</keyword>
<evidence type="ECO:0000256" key="7">
    <source>
        <dbReference type="PROSITE-ProRule" id="PRU00317"/>
    </source>
</evidence>
<dbReference type="Pfam" id="PF00806">
    <property type="entry name" value="PUF"/>
    <property type="match status" value="8"/>
</dbReference>
<dbReference type="FunFam" id="1.25.10.10:FF:000004">
    <property type="entry name" value="Pumilio homolog 1 isoform 2"/>
    <property type="match status" value="1"/>
</dbReference>
<feature type="compositionally biased region" description="Polar residues" evidence="8">
    <location>
        <begin position="1"/>
        <end position="19"/>
    </location>
</feature>
<dbReference type="PROSITE" id="PS50303">
    <property type="entry name" value="PUM_HD"/>
    <property type="match status" value="1"/>
</dbReference>
<reference evidence="10" key="2">
    <citation type="submission" date="2021-01" db="EMBL/GenBank/DDBJ databases">
        <authorList>
            <person name="Schikora-Tamarit M.A."/>
        </authorList>
    </citation>
    <scope>NUCLEOTIDE SEQUENCE</scope>
    <source>
        <strain evidence="10">CBS6341</strain>
    </source>
</reference>
<comment type="similarity">
    <text evidence="5">Belongs to the PUF3 family.</text>
</comment>
<name>A0A9P8T317_9ASCO</name>
<dbReference type="PANTHER" id="PTHR12537">
    <property type="entry name" value="RNA BINDING PROTEIN PUMILIO-RELATED"/>
    <property type="match status" value="1"/>
</dbReference>
<feature type="region of interest" description="Disordered" evidence="8">
    <location>
        <begin position="1"/>
        <end position="45"/>
    </location>
</feature>
<evidence type="ECO:0000256" key="8">
    <source>
        <dbReference type="SAM" id="MobiDB-lite"/>
    </source>
</evidence>
<feature type="repeat" description="Pumilio" evidence="7">
    <location>
        <begin position="732"/>
        <end position="769"/>
    </location>
</feature>
<dbReference type="CDD" id="cd07920">
    <property type="entry name" value="Pumilio"/>
    <property type="match status" value="1"/>
</dbReference>
<evidence type="ECO:0000256" key="3">
    <source>
        <dbReference type="ARBA" id="ARBA00022737"/>
    </source>
</evidence>
<evidence type="ECO:0000313" key="11">
    <source>
        <dbReference type="Proteomes" id="UP000769528"/>
    </source>
</evidence>
<sequence length="807" mass="89734">MTADSLSFASNPNTKNSRSLLDKISGFQQDPQNDQNEPDFASIISSLSANSDNNNINTSFAGSEADSNDYGIFKRAGTLSLGGLSNGHRGQNNAFASASISGGIPVTSAPSTGRFLDKFSAVADATREVELLGGGLGSLSIGSTSARVPSSRRTSFLTAEGANSSRPFLESSPGSMNESLNNPINTQSTRQSISEKIDNYLSSNSNSPNQAYKNPVLATDKSRSMSISSDLAKSEHNSSIYDPNEKLNTNIWNTQSAASATTFTPMFNQTNPMIPPPNQFLPPPSQGFPPQMLPYGFPFNQFSPIIPIVSPQFSNIQPQQQHSNDSTESSNKSGENKKDESDDGKKTEQPELYRPQPQRPEFNNGSPPFIYPQAFSPFGFVPHLNEHIPFGPGRSPPPASVPQPQQPTPIPSNNQHHFQPKRNNRSPKNNASTSNRTSTSKTSKNQVYRSPLLEEFRSNSSKEYKLKDIFGSAIEFSKDQHGSRFIQQQLAESSSAEKEVIFNEIRDAAMSLMTDVFGNYVIQKYFEHGSNTQRQVLLAEMKGHIKELSFQMYGCRVVQRAIEYVDEDDQVEIISELKESVLPCIKDQNGNHVIQKAIERITIEKIDFILDSLRTQIYHLSTHPYGCRVIQRLLEFSKVEDQEYILTELNKFTYFLIQDQYGNYVIQHIIERGEAKDKSQVIGTVLGSVVEFSKHKFASNVVEKCVMYGNNEQRDQILNEVLTGNETENDEQVDDSSPLGLMMKDQFANYVVQKLVDVSNGAKKRILIQKIKQYLKQISKSLYGKHLASIEKLIVLSETALTSDDDE</sequence>
<evidence type="ECO:0000256" key="1">
    <source>
        <dbReference type="ARBA" id="ARBA00004496"/>
    </source>
</evidence>
<evidence type="ECO:0000259" key="9">
    <source>
        <dbReference type="PROSITE" id="PS50303"/>
    </source>
</evidence>
<dbReference type="InterPro" id="IPR033712">
    <property type="entry name" value="Pumilio_RNA-bd"/>
</dbReference>
<feature type="repeat" description="Pumilio" evidence="7">
    <location>
        <begin position="648"/>
        <end position="683"/>
    </location>
</feature>
<evidence type="ECO:0000256" key="5">
    <source>
        <dbReference type="ARBA" id="ARBA00060736"/>
    </source>
</evidence>
<feature type="compositionally biased region" description="Low complexity" evidence="8">
    <location>
        <begin position="428"/>
        <end position="445"/>
    </location>
</feature>
<dbReference type="GO" id="GO:0000288">
    <property type="term" value="P:nuclear-transcribed mRNA catabolic process, deadenylation-dependent decay"/>
    <property type="evidence" value="ECO:0007669"/>
    <property type="project" value="TreeGrafter"/>
</dbReference>
<keyword evidence="2" id="KW-0963">Cytoplasm</keyword>
<dbReference type="EMBL" id="JAEUBF010001473">
    <property type="protein sequence ID" value="KAH3664428.1"/>
    <property type="molecule type" value="Genomic_DNA"/>
</dbReference>
<dbReference type="SMART" id="SM00025">
    <property type="entry name" value="Pumilio"/>
    <property type="match status" value="8"/>
</dbReference>
<feature type="compositionally biased region" description="Polar residues" evidence="8">
    <location>
        <begin position="146"/>
        <end position="192"/>
    </location>
</feature>
<feature type="repeat" description="Pumilio" evidence="7">
    <location>
        <begin position="684"/>
        <end position="719"/>
    </location>
</feature>
<evidence type="ECO:0000256" key="6">
    <source>
        <dbReference type="ARBA" id="ARBA00081811"/>
    </source>
</evidence>
<feature type="region of interest" description="Disordered" evidence="8">
    <location>
        <begin position="316"/>
        <end position="369"/>
    </location>
</feature>
<dbReference type="InterPro" id="IPR033133">
    <property type="entry name" value="PUM-HD"/>
</dbReference>
<accession>A0A9P8T317</accession>
<gene>
    <name evidence="10" type="ORF">WICMUC_005813</name>
</gene>
<reference evidence="10" key="1">
    <citation type="journal article" date="2021" name="Open Biol.">
        <title>Shared evolutionary footprints suggest mitochondrial oxidative damage underlies multiple complex I losses in fungi.</title>
        <authorList>
            <person name="Schikora-Tamarit M.A."/>
            <person name="Marcet-Houben M."/>
            <person name="Nosek J."/>
            <person name="Gabaldon T."/>
        </authorList>
    </citation>
    <scope>NUCLEOTIDE SEQUENCE</scope>
    <source>
        <strain evidence="10">CBS6341</strain>
    </source>
</reference>
<keyword evidence="4" id="KW-0694">RNA-binding</keyword>
<evidence type="ECO:0000256" key="4">
    <source>
        <dbReference type="ARBA" id="ARBA00022884"/>
    </source>
</evidence>
<feature type="region of interest" description="Disordered" evidence="8">
    <location>
        <begin position="142"/>
        <end position="219"/>
    </location>
</feature>
<feature type="domain" description="PUM-HD" evidence="9">
    <location>
        <begin position="448"/>
        <end position="795"/>
    </location>
</feature>
<feature type="compositionally biased region" description="Pro residues" evidence="8">
    <location>
        <begin position="394"/>
        <end position="410"/>
    </location>
</feature>
<proteinExistence type="inferred from homology"/>
<feature type="repeat" description="Pumilio" evidence="7">
    <location>
        <begin position="576"/>
        <end position="611"/>
    </location>
</feature>
<dbReference type="PROSITE" id="PS50302">
    <property type="entry name" value="PUM"/>
    <property type="match status" value="8"/>
</dbReference>
<feature type="repeat" description="Pumilio" evidence="7">
    <location>
        <begin position="540"/>
        <end position="575"/>
    </location>
</feature>
<dbReference type="GO" id="GO:0003730">
    <property type="term" value="F:mRNA 3'-UTR binding"/>
    <property type="evidence" value="ECO:0007669"/>
    <property type="project" value="TreeGrafter"/>
</dbReference>
<organism evidence="10 11">
    <name type="scientific">Wickerhamomyces mucosus</name>
    <dbReference type="NCBI Taxonomy" id="1378264"/>
    <lineage>
        <taxon>Eukaryota</taxon>
        <taxon>Fungi</taxon>
        <taxon>Dikarya</taxon>
        <taxon>Ascomycota</taxon>
        <taxon>Saccharomycotina</taxon>
        <taxon>Saccharomycetes</taxon>
        <taxon>Phaffomycetales</taxon>
        <taxon>Wickerhamomycetaceae</taxon>
        <taxon>Wickerhamomyces</taxon>
    </lineage>
</organism>
<feature type="repeat" description="Pumilio" evidence="7">
    <location>
        <begin position="468"/>
        <end position="503"/>
    </location>
</feature>
<protein>
    <recommendedName>
        <fullName evidence="6">Pumilio homology domain family member 3</fullName>
    </recommendedName>
</protein>
<evidence type="ECO:0000313" key="10">
    <source>
        <dbReference type="EMBL" id="KAH3664428.1"/>
    </source>
</evidence>
<evidence type="ECO:0000256" key="2">
    <source>
        <dbReference type="ARBA" id="ARBA00022490"/>
    </source>
</evidence>
<comment type="subcellular location">
    <subcellularLocation>
        <location evidence="1">Cytoplasm</location>
    </subcellularLocation>
</comment>